<evidence type="ECO:0000256" key="5">
    <source>
        <dbReference type="ARBA" id="ARBA00022801"/>
    </source>
</evidence>
<keyword evidence="7" id="KW-1133">Transmembrane helix</keyword>
<dbReference type="GO" id="GO:0005886">
    <property type="term" value="C:plasma membrane"/>
    <property type="evidence" value="ECO:0007669"/>
    <property type="project" value="UniProtKB-SubCell"/>
</dbReference>
<evidence type="ECO:0000313" key="10">
    <source>
        <dbReference type="EMBL" id="TKV60681.1"/>
    </source>
</evidence>
<feature type="domain" description="Peptidase S26" evidence="9">
    <location>
        <begin position="111"/>
        <end position="253"/>
    </location>
</feature>
<evidence type="ECO:0000256" key="6">
    <source>
        <dbReference type="PIRSR" id="PIRSR600223-1"/>
    </source>
</evidence>
<dbReference type="InterPro" id="IPR036286">
    <property type="entry name" value="LexA/Signal_pep-like_sf"/>
</dbReference>
<dbReference type="Gene3D" id="2.10.109.10">
    <property type="entry name" value="Umud Fragment, subunit A"/>
    <property type="match status" value="1"/>
</dbReference>
<feature type="compositionally biased region" description="Basic residues" evidence="8">
    <location>
        <begin position="78"/>
        <end position="100"/>
    </location>
</feature>
<dbReference type="SUPFAM" id="SSF51306">
    <property type="entry name" value="LexA/Signal peptidase"/>
    <property type="match status" value="1"/>
</dbReference>
<dbReference type="GO" id="GO:0004252">
    <property type="term" value="F:serine-type endopeptidase activity"/>
    <property type="evidence" value="ECO:0007669"/>
    <property type="project" value="InterPro"/>
</dbReference>
<dbReference type="GO" id="GO:0006465">
    <property type="term" value="P:signal peptide processing"/>
    <property type="evidence" value="ECO:0007669"/>
    <property type="project" value="InterPro"/>
</dbReference>
<sequence length="263" mass="27660">MCGRGRAVRGRGLGGHAGRLDRTVRHRPGSDHAGESGGPGRPRRRRRLAPQACRRPAGAGSGGAVAPCRGGRAGLDGRRRRPGGRAVRHRVSRHRATAVRHPRRGTRWPLVAFGAIVVAVVVVRVAVLDVLTVASDSMSPTVCVGDMVLLLRLHGTGVGPGDVVTFHDADTGDEVIKRVAAVGGQRVAIQDAVLTVDGVAVPEPWVDRRTIDGLYFGPVTVPPDSVFLLGDHREVSIDSRTFGPIATGRLDARLLAVLGSACS</sequence>
<keyword evidence="7" id="KW-0645">Protease</keyword>
<protein>
    <recommendedName>
        <fullName evidence="4 7">Signal peptidase I</fullName>
        <ecNumber evidence="4 7">3.4.21.89</ecNumber>
    </recommendedName>
</protein>
<evidence type="ECO:0000256" key="8">
    <source>
        <dbReference type="SAM" id="MobiDB-lite"/>
    </source>
</evidence>
<keyword evidence="5 7" id="KW-0378">Hydrolase</keyword>
<dbReference type="NCBIfam" id="TIGR02227">
    <property type="entry name" value="sigpep_I_bact"/>
    <property type="match status" value="1"/>
</dbReference>
<evidence type="ECO:0000256" key="4">
    <source>
        <dbReference type="ARBA" id="ARBA00013208"/>
    </source>
</evidence>
<dbReference type="EC" id="3.4.21.89" evidence="4 7"/>
<dbReference type="AlphaFoldDB" id="A0A4U6QK35"/>
<comment type="caution">
    <text evidence="10">The sequence shown here is derived from an EMBL/GenBank/DDBJ whole genome shotgun (WGS) entry which is preliminary data.</text>
</comment>
<dbReference type="PANTHER" id="PTHR43390">
    <property type="entry name" value="SIGNAL PEPTIDASE I"/>
    <property type="match status" value="1"/>
</dbReference>
<dbReference type="GO" id="GO:0009003">
    <property type="term" value="F:signal peptidase activity"/>
    <property type="evidence" value="ECO:0007669"/>
    <property type="project" value="UniProtKB-EC"/>
</dbReference>
<accession>A0A4U6QK35</accession>
<evidence type="ECO:0000256" key="7">
    <source>
        <dbReference type="RuleBase" id="RU362042"/>
    </source>
</evidence>
<dbReference type="Pfam" id="PF10502">
    <property type="entry name" value="Peptidase_S26"/>
    <property type="match status" value="1"/>
</dbReference>
<dbReference type="CDD" id="cd06530">
    <property type="entry name" value="S26_SPase_I"/>
    <property type="match status" value="1"/>
</dbReference>
<dbReference type="Proteomes" id="UP000306985">
    <property type="component" value="Unassembled WGS sequence"/>
</dbReference>
<dbReference type="OrthoDB" id="3827626at2"/>
<feature type="active site" evidence="6">
    <location>
        <position position="177"/>
    </location>
</feature>
<evidence type="ECO:0000256" key="3">
    <source>
        <dbReference type="ARBA" id="ARBA00009370"/>
    </source>
</evidence>
<keyword evidence="11" id="KW-1185">Reference proteome</keyword>
<feature type="compositionally biased region" description="Low complexity" evidence="8">
    <location>
        <begin position="49"/>
        <end position="70"/>
    </location>
</feature>
<evidence type="ECO:0000256" key="1">
    <source>
        <dbReference type="ARBA" id="ARBA00000677"/>
    </source>
</evidence>
<dbReference type="InterPro" id="IPR019757">
    <property type="entry name" value="Pept_S26A_signal_pept_1_Lys-AS"/>
</dbReference>
<evidence type="ECO:0000256" key="2">
    <source>
        <dbReference type="ARBA" id="ARBA00004401"/>
    </source>
</evidence>
<comment type="subcellular location">
    <subcellularLocation>
        <location evidence="2">Cell membrane</location>
        <topology evidence="2">Single-pass type II membrane protein</topology>
    </subcellularLocation>
    <subcellularLocation>
        <location evidence="7">Membrane</location>
        <topology evidence="7">Single-pass type II membrane protein</topology>
    </subcellularLocation>
</comment>
<comment type="catalytic activity">
    <reaction evidence="1 7">
        <text>Cleavage of hydrophobic, N-terminal signal or leader sequences from secreted and periplasmic proteins.</text>
        <dbReference type="EC" id="3.4.21.89"/>
    </reaction>
</comment>
<feature type="transmembrane region" description="Helical" evidence="7">
    <location>
        <begin position="110"/>
        <end position="134"/>
    </location>
</feature>
<keyword evidence="7" id="KW-0472">Membrane</keyword>
<comment type="similarity">
    <text evidence="3 7">Belongs to the peptidase S26 family.</text>
</comment>
<evidence type="ECO:0000313" key="11">
    <source>
        <dbReference type="Proteomes" id="UP000306985"/>
    </source>
</evidence>
<proteinExistence type="inferred from homology"/>
<reference evidence="10 11" key="1">
    <citation type="submission" date="2019-05" db="EMBL/GenBank/DDBJ databases">
        <title>Nakamurella sp. N5BH11, whole genome shotgun sequence.</title>
        <authorList>
            <person name="Tuo L."/>
        </authorList>
    </citation>
    <scope>NUCLEOTIDE SEQUENCE [LARGE SCALE GENOMIC DNA]</scope>
    <source>
        <strain evidence="10 11">N5BH11</strain>
    </source>
</reference>
<dbReference type="InterPro" id="IPR019533">
    <property type="entry name" value="Peptidase_S26"/>
</dbReference>
<keyword evidence="7" id="KW-0812">Transmembrane</keyword>
<dbReference type="PANTHER" id="PTHR43390:SF1">
    <property type="entry name" value="CHLOROPLAST PROCESSING PEPTIDASE"/>
    <property type="match status" value="1"/>
</dbReference>
<dbReference type="EMBL" id="SZZH01000001">
    <property type="protein sequence ID" value="TKV60681.1"/>
    <property type="molecule type" value="Genomic_DNA"/>
</dbReference>
<feature type="compositionally biased region" description="Basic and acidic residues" evidence="8">
    <location>
        <begin position="18"/>
        <end position="34"/>
    </location>
</feature>
<feature type="region of interest" description="Disordered" evidence="8">
    <location>
        <begin position="1"/>
        <end position="100"/>
    </location>
</feature>
<dbReference type="PRINTS" id="PR00727">
    <property type="entry name" value="LEADERPTASE"/>
</dbReference>
<name>A0A4U6QK35_9ACTN</name>
<gene>
    <name evidence="10" type="primary">lepB</name>
    <name evidence="10" type="ORF">FDO65_03030</name>
</gene>
<feature type="active site" evidence="6">
    <location>
        <position position="137"/>
    </location>
</feature>
<evidence type="ECO:0000259" key="9">
    <source>
        <dbReference type="Pfam" id="PF10502"/>
    </source>
</evidence>
<dbReference type="PROSITE" id="PS00760">
    <property type="entry name" value="SPASE_I_2"/>
    <property type="match status" value="1"/>
</dbReference>
<organism evidence="10 11">
    <name type="scientific">Nakamurella flava</name>
    <dbReference type="NCBI Taxonomy" id="2576308"/>
    <lineage>
        <taxon>Bacteria</taxon>
        <taxon>Bacillati</taxon>
        <taxon>Actinomycetota</taxon>
        <taxon>Actinomycetes</taxon>
        <taxon>Nakamurellales</taxon>
        <taxon>Nakamurellaceae</taxon>
        <taxon>Nakamurella</taxon>
    </lineage>
</organism>
<dbReference type="InterPro" id="IPR000223">
    <property type="entry name" value="Pept_S26A_signal_pept_1"/>
</dbReference>